<name>A0ACB8K7V3_CITSI</name>
<reference evidence="2" key="1">
    <citation type="journal article" date="2023" name="Hortic. Res.">
        <title>A chromosome-level phased genome enabling allele-level studies in sweet orange: a case study on citrus Huanglongbing tolerance.</title>
        <authorList>
            <person name="Wu B."/>
            <person name="Yu Q."/>
            <person name="Deng Z."/>
            <person name="Duan Y."/>
            <person name="Luo F."/>
            <person name="Gmitter F. Jr."/>
        </authorList>
    </citation>
    <scope>NUCLEOTIDE SEQUENCE [LARGE SCALE GENOMIC DNA]</scope>
    <source>
        <strain evidence="2">cv. Valencia</strain>
    </source>
</reference>
<dbReference type="EMBL" id="CM039174">
    <property type="protein sequence ID" value="KAH9750467.1"/>
    <property type="molecule type" value="Genomic_DNA"/>
</dbReference>
<sequence length="404" mass="45190">MDTEELIRKCKAITLKGGEEGKVSFKSEMKSKGEKIVAGCLIGKVLTSRNVNKEGLKIAMQQAWQTIREVKIDAMGENIFIFRFAAETDKRRASAGGPWHFNGALIIFTEPTGIGEVSKQSFTNASFWVQLKNVPIMCMDKGTISELGAAIGRVEEVWTDANGECTGEIIRLRISIDITKPLMTLLSLEQEDGEEDAVPITIQYEKLPDFCYCCGCIGHQYRECTKFKNQAKEELLYGPWIKATTMVDKLKQHRGKERWNITTNEQKAESSSNQIPLGITELQGQNATDRPGQEDGLNPTRKSKEAEMHSMQEGGFSRLLDKNGQTPEDVTTKRLASEEKWPSPEAKKKEMDSSFTKSPPVVPAAEQILKWEFTDREDGRDMEMAVGNLESSTAEAGDQPRRQP</sequence>
<gene>
    <name evidence="1" type="ORF">KPL71_013901</name>
</gene>
<comment type="caution">
    <text evidence="1">The sequence shown here is derived from an EMBL/GenBank/DDBJ whole genome shotgun (WGS) entry which is preliminary data.</text>
</comment>
<evidence type="ECO:0000313" key="1">
    <source>
        <dbReference type="EMBL" id="KAH9750467.1"/>
    </source>
</evidence>
<protein>
    <submittedName>
        <fullName evidence="1">CCHC-type domain-containing protein</fullName>
    </submittedName>
</protein>
<evidence type="ECO:0000313" key="2">
    <source>
        <dbReference type="Proteomes" id="UP000829398"/>
    </source>
</evidence>
<accession>A0ACB8K7V3</accession>
<keyword evidence="2" id="KW-1185">Reference proteome</keyword>
<dbReference type="Proteomes" id="UP000829398">
    <property type="component" value="Chromosome 5"/>
</dbReference>
<proteinExistence type="predicted"/>
<organism evidence="1 2">
    <name type="scientific">Citrus sinensis</name>
    <name type="common">Sweet orange</name>
    <name type="synonym">Citrus aurantium var. sinensis</name>
    <dbReference type="NCBI Taxonomy" id="2711"/>
    <lineage>
        <taxon>Eukaryota</taxon>
        <taxon>Viridiplantae</taxon>
        <taxon>Streptophyta</taxon>
        <taxon>Embryophyta</taxon>
        <taxon>Tracheophyta</taxon>
        <taxon>Spermatophyta</taxon>
        <taxon>Magnoliopsida</taxon>
        <taxon>eudicotyledons</taxon>
        <taxon>Gunneridae</taxon>
        <taxon>Pentapetalae</taxon>
        <taxon>rosids</taxon>
        <taxon>malvids</taxon>
        <taxon>Sapindales</taxon>
        <taxon>Rutaceae</taxon>
        <taxon>Aurantioideae</taxon>
        <taxon>Citrus</taxon>
    </lineage>
</organism>